<accession>A0A2H1X2R4</accession>
<evidence type="ECO:0000313" key="1">
    <source>
        <dbReference type="EMBL" id="SOQ59506.1"/>
    </source>
</evidence>
<dbReference type="AlphaFoldDB" id="A0A2H1X2R4"/>
<sequence>MLEVSSTKGPVKMGNWFYLMLFAICFVASCGLSTASAIEEMESAAYLQPPVRVVRETKLPKVPDLPKIPDLPNAPLLTTVLT</sequence>
<organism evidence="1">
    <name type="scientific">Spodoptera frugiperda</name>
    <name type="common">Fall armyworm</name>
    <dbReference type="NCBI Taxonomy" id="7108"/>
    <lineage>
        <taxon>Eukaryota</taxon>
        <taxon>Metazoa</taxon>
        <taxon>Ecdysozoa</taxon>
        <taxon>Arthropoda</taxon>
        <taxon>Hexapoda</taxon>
        <taxon>Insecta</taxon>
        <taxon>Pterygota</taxon>
        <taxon>Neoptera</taxon>
        <taxon>Endopterygota</taxon>
        <taxon>Lepidoptera</taxon>
        <taxon>Glossata</taxon>
        <taxon>Ditrysia</taxon>
        <taxon>Noctuoidea</taxon>
        <taxon>Noctuidae</taxon>
        <taxon>Amphipyrinae</taxon>
        <taxon>Spodoptera</taxon>
    </lineage>
</organism>
<protein>
    <submittedName>
        <fullName evidence="1">SFRICE_034743</fullName>
    </submittedName>
</protein>
<gene>
    <name evidence="1" type="ORF">SFRICE_034743</name>
</gene>
<proteinExistence type="predicted"/>
<dbReference type="EMBL" id="ODYU01012951">
    <property type="protein sequence ID" value="SOQ59506.1"/>
    <property type="molecule type" value="Genomic_DNA"/>
</dbReference>
<name>A0A2H1X2R4_SPOFR</name>
<reference evidence="1" key="1">
    <citation type="submission" date="2016-07" db="EMBL/GenBank/DDBJ databases">
        <authorList>
            <person name="Bretaudeau A."/>
        </authorList>
    </citation>
    <scope>NUCLEOTIDE SEQUENCE</scope>
    <source>
        <strain evidence="1">Rice</strain>
        <tissue evidence="1">Whole body</tissue>
    </source>
</reference>